<dbReference type="Pfam" id="PF13374">
    <property type="entry name" value="TPR_10"/>
    <property type="match status" value="1"/>
</dbReference>
<keyword evidence="3" id="KW-1185">Reference proteome</keyword>
<dbReference type="PANTHER" id="PTHR19959">
    <property type="entry name" value="KINESIN LIGHT CHAIN"/>
    <property type="match status" value="1"/>
</dbReference>
<dbReference type="Gene3D" id="1.25.40.10">
    <property type="entry name" value="Tetratricopeptide repeat domain"/>
    <property type="match status" value="2"/>
</dbReference>
<dbReference type="EMBL" id="PVQB02000555">
    <property type="protein sequence ID" value="KAF4335504.1"/>
    <property type="molecule type" value="Genomic_DNA"/>
</dbReference>
<evidence type="ECO:0000259" key="1">
    <source>
        <dbReference type="Pfam" id="PF12770"/>
    </source>
</evidence>
<dbReference type="PANTHER" id="PTHR19959:SF119">
    <property type="entry name" value="FUNGAL LIPASE-LIKE DOMAIN-CONTAINING PROTEIN"/>
    <property type="match status" value="1"/>
</dbReference>
<reference evidence="2" key="2">
    <citation type="submission" date="2020-02" db="EMBL/GenBank/DDBJ databases">
        <title>Identification and distribution of gene clusters putatively required for synthesis of sphingolipid metabolism inhibitors in phylogenetically diverse species of the filamentous fungus Fusarium.</title>
        <authorList>
            <person name="Kim H.-S."/>
            <person name="Busman M."/>
            <person name="Brown D.W."/>
            <person name="Divon H."/>
            <person name="Uhlig S."/>
            <person name="Proctor R.H."/>
        </authorList>
    </citation>
    <scope>NUCLEOTIDE SEQUENCE</scope>
    <source>
        <strain evidence="2">NRRL 25174</strain>
    </source>
</reference>
<protein>
    <submittedName>
        <fullName evidence="2">30S ribosomal S17P protein</fullName>
    </submittedName>
</protein>
<evidence type="ECO:0000313" key="3">
    <source>
        <dbReference type="Proteomes" id="UP000730481"/>
    </source>
</evidence>
<gene>
    <name evidence="2" type="ORF">FBEOM_10639</name>
</gene>
<reference evidence="2" key="1">
    <citation type="journal article" date="2017" name="Mycologia">
        <title>Fusarium algeriense, sp. nov., a novel toxigenic crown rot pathogen of durum wheat from Algeria is nested in the Fusarium burgessii species complex.</title>
        <authorList>
            <person name="Laraba I."/>
            <person name="Keddad A."/>
            <person name="Boureghda H."/>
            <person name="Abdallah N."/>
            <person name="Vaughan M.M."/>
            <person name="Proctor R.H."/>
            <person name="Busman M."/>
            <person name="O'Donnell K."/>
        </authorList>
    </citation>
    <scope>NUCLEOTIDE SEQUENCE</scope>
    <source>
        <strain evidence="2">NRRL 25174</strain>
    </source>
</reference>
<dbReference type="SUPFAM" id="SSF48452">
    <property type="entry name" value="TPR-like"/>
    <property type="match status" value="1"/>
</dbReference>
<dbReference type="AlphaFoldDB" id="A0A9P5DUR6"/>
<dbReference type="OrthoDB" id="9991317at2759"/>
<accession>A0A9P5DUR6</accession>
<organism evidence="2 3">
    <name type="scientific">Fusarium beomiforme</name>
    <dbReference type="NCBI Taxonomy" id="44412"/>
    <lineage>
        <taxon>Eukaryota</taxon>
        <taxon>Fungi</taxon>
        <taxon>Dikarya</taxon>
        <taxon>Ascomycota</taxon>
        <taxon>Pezizomycotina</taxon>
        <taxon>Sordariomycetes</taxon>
        <taxon>Hypocreomycetidae</taxon>
        <taxon>Hypocreales</taxon>
        <taxon>Nectriaceae</taxon>
        <taxon>Fusarium</taxon>
        <taxon>Fusarium burgessii species complex</taxon>
    </lineage>
</organism>
<dbReference type="Pfam" id="PF12770">
    <property type="entry name" value="CHAT"/>
    <property type="match status" value="1"/>
</dbReference>
<dbReference type="InterPro" id="IPR024983">
    <property type="entry name" value="CHAT_dom"/>
</dbReference>
<proteinExistence type="predicted"/>
<dbReference type="SUPFAM" id="SSF81901">
    <property type="entry name" value="HCP-like"/>
    <property type="match status" value="1"/>
</dbReference>
<sequence>MECLNLGPESIASIRSMNEADLRSFAAKKDPPDSGKDLKLRIYAGYLVFEASNSEQALGKAILEIGKWIVALPLNEPALDEWFDILAALLVILHHHQQLAGNDEAGLRHAVSRDSMLSNSNLRMSLLKNQAARSMASFEQSQQSEDLSLAIAIVEYLLPRVDLNKSVRLQNNLGVMLHKRYQKARAMKDLDRAIEAMKASISVTPHDSPDLADRLNNLSIWLSARCEMTDRIDDLNSAVEAAKRAVETSPEDNRHYPGYLSNLANRHGQRFQKTGIVKDIDCAITASSRALKLTPPGHPGLPGFTNSLSTWLSARFEKLGELSDLNRAIDEARCAVDAVHQDNPERATFLSTLGSNLSKRYERKDSVKDLDEALLILTQAVDATPRNAPQFASFSNNLGICYGMRFERTGSTKDLDHAIKRIHEAVSGTPQGHPQLANRLHSLGNHLSTRFKRTGAMKDLELAIEAAEKAVNDATKTHPHYPEYLNSLANKLSLRFERTIEMQDLDRAVELLDEAAKASPPNHDSLARHMNNLGSSLRTRYERIGRENDIIRAIEAIQKAVDLTPQGHPDLPSYLNNLGNAFGCRFNRTASSDDLDSAIKMITLGVNAMSVDHPDRAYLINNLGNWLDKRSVTIGASNDRDSQIYWYLQAWNSKTAPPSQRIRAAGSAGHIYVLRKEWEKASSLLREAVLLLPKVTPRFLAHTDRQSLLSQLSGLTSMAAAASLSAGNEPLEALKLLELGRGLISGLVMDIRTDISDLTIEHPDLANEFDHLRDTISNFQSVAGGSTTENDFGSWQRQQERLQTADEEFGILLRKIREKPGFESFLLPPPEADLMAAATPDPIIFVNVSFYRSDAFIIESTGIRTIELPDLSQSKIREWAAFPLAKSELAPRLKWLWDALCSPCLDILDLKSPVLNDDWPHVWWIPTDALTSIPIHAAGYYFEGSKETVLDRTMSSYALTIKSLLHGRKRNSISAREPSRNSALLVAMPETPGSKRLPYAVDEVKMLEQMCPVLNLNPETPNTVKKDVLVSLEGCKVFHFAGHGRLDPGKPSQSSLCLLDWKTNPLTVQNIRDSNLERNRPFLAYLSACSTGANRDSRLSDEGIHLVAAFHLTGFRHVIGTLWEVSDKHCVDVAEAFYQTLRDEGMDDLAVCKGLHRALRKLRDEGRLESKDARDIVALGSEDDQRDMGNTHWMPYVHFGC</sequence>
<dbReference type="Proteomes" id="UP000730481">
    <property type="component" value="Unassembled WGS sequence"/>
</dbReference>
<feature type="domain" description="CHAT" evidence="1">
    <location>
        <begin position="892"/>
        <end position="1166"/>
    </location>
</feature>
<comment type="caution">
    <text evidence="2">The sequence shown here is derived from an EMBL/GenBank/DDBJ whole genome shotgun (WGS) entry which is preliminary data.</text>
</comment>
<name>A0A9P5DUR6_9HYPO</name>
<dbReference type="InterPro" id="IPR011990">
    <property type="entry name" value="TPR-like_helical_dom_sf"/>
</dbReference>
<evidence type="ECO:0000313" key="2">
    <source>
        <dbReference type="EMBL" id="KAF4335504.1"/>
    </source>
</evidence>